<comment type="caution">
    <text evidence="1">The sequence shown here is derived from an EMBL/GenBank/DDBJ whole genome shotgun (WGS) entry which is preliminary data.</text>
</comment>
<dbReference type="EMBL" id="JAAIKE010000001">
    <property type="protein sequence ID" value="NEX45257.1"/>
    <property type="molecule type" value="Genomic_DNA"/>
</dbReference>
<keyword evidence="2" id="KW-1185">Reference proteome</keyword>
<gene>
    <name evidence="1" type="ORF">G3572_03500</name>
</gene>
<name>A0A6B3RGU8_9RHOB</name>
<reference evidence="1 2" key="1">
    <citation type="submission" date="2020-02" db="EMBL/GenBank/DDBJ databases">
        <title>Rhodobacter algicola sp. nov., isolated from microalga culture.</title>
        <authorList>
            <person name="Park C.-Y."/>
        </authorList>
    </citation>
    <scope>NUCLEOTIDE SEQUENCE [LARGE SCALE GENOMIC DNA]</scope>
    <source>
        <strain evidence="1 2">ETT8</strain>
    </source>
</reference>
<protein>
    <submittedName>
        <fullName evidence="1">Uncharacterized protein</fullName>
    </submittedName>
</protein>
<dbReference type="AlphaFoldDB" id="A0A6B3RGU8"/>
<sequence>MSQISRKPELLDLLALNIGHACEAARAVSGADGCRLRLGEALDWMRPRLAGAGVVLCTEKHIPEDAGASRETPIHNLPMPPGSPTDLVCMGIDLRDSTGNSIGLLALRGVPAAWATRDRIKALESLASLLANDIGALIGGPSLLAEPVLRLVTMIRDLDDHAVSHALGGLLRVLAGKQPSKVEAMAMRICGLAGSTHAYLENREIVLSPAAEELLDRAGMGRTSEGLVFTPVAANDAVECSLPVPHALEAFARVRILNKDFDVAEAETSGQYWYRETEAEQTAWAPLANGASDGWTAIAAEILTESRDVAAEYAKMNIIRRRDLPTDEVAEAYELNGIVWWMRQSETTVEARLASGEWQSCGEVNDGTVKACALSALLKIAPRTLEDQTDQVRDWVRRMAHSVQVLPYMAVAAE</sequence>
<accession>A0A6B3RGU8</accession>
<organism evidence="1 2">
    <name type="scientific">Pseudotabrizicola algicola</name>
    <dbReference type="NCBI Taxonomy" id="2709381"/>
    <lineage>
        <taxon>Bacteria</taxon>
        <taxon>Pseudomonadati</taxon>
        <taxon>Pseudomonadota</taxon>
        <taxon>Alphaproteobacteria</taxon>
        <taxon>Rhodobacterales</taxon>
        <taxon>Paracoccaceae</taxon>
        <taxon>Pseudotabrizicola</taxon>
    </lineage>
</organism>
<dbReference type="RefSeq" id="WP_164609265.1">
    <property type="nucleotide sequence ID" value="NZ_JAAIKE010000001.1"/>
</dbReference>
<evidence type="ECO:0000313" key="1">
    <source>
        <dbReference type="EMBL" id="NEX45257.1"/>
    </source>
</evidence>
<proteinExistence type="predicted"/>
<dbReference type="Proteomes" id="UP000481421">
    <property type="component" value="Unassembled WGS sequence"/>
</dbReference>
<evidence type="ECO:0000313" key="2">
    <source>
        <dbReference type="Proteomes" id="UP000481421"/>
    </source>
</evidence>